<dbReference type="Proteomes" id="UP000323597">
    <property type="component" value="Chromosome D06"/>
</dbReference>
<name>A0A5D2UNV3_GOSMU</name>
<keyword evidence="1" id="KW-0812">Transmembrane</keyword>
<proteinExistence type="predicted"/>
<keyword evidence="1" id="KW-0472">Membrane</keyword>
<protein>
    <submittedName>
        <fullName evidence="2">Uncharacterized protein</fullName>
    </submittedName>
</protein>
<dbReference type="EMBL" id="CM017654">
    <property type="protein sequence ID" value="TYI77756.1"/>
    <property type="molecule type" value="Genomic_DNA"/>
</dbReference>
<feature type="transmembrane region" description="Helical" evidence="1">
    <location>
        <begin position="111"/>
        <end position="132"/>
    </location>
</feature>
<gene>
    <name evidence="2" type="ORF">E1A91_D06G164300v1</name>
</gene>
<keyword evidence="3" id="KW-1185">Reference proteome</keyword>
<sequence>MGKGQGLKVKDFYKEPLDFLNLYIYRMIEVISFMSPPACAIVALQRCHQRSFSDPNHGIDQNFPLALSFLMCFHRELLEIPLGFSFADHLAPMPSPLVSVSSPIGEVPNDFHFSLLLLLLFFYFIFAFKASGHHFTVAALRRQIEPPPLNNHGTLIVASSHCVQCLDHLDLSTVA</sequence>
<reference evidence="2 3" key="1">
    <citation type="submission" date="2019-07" db="EMBL/GenBank/DDBJ databases">
        <title>WGS assembly of Gossypium mustelinum.</title>
        <authorList>
            <person name="Chen Z.J."/>
            <person name="Sreedasyam A."/>
            <person name="Ando A."/>
            <person name="Song Q."/>
            <person name="De L."/>
            <person name="Hulse-Kemp A."/>
            <person name="Ding M."/>
            <person name="Ye W."/>
            <person name="Kirkbride R."/>
            <person name="Jenkins J."/>
            <person name="Plott C."/>
            <person name="Lovell J."/>
            <person name="Lin Y.-M."/>
            <person name="Vaughn R."/>
            <person name="Liu B."/>
            <person name="Li W."/>
            <person name="Simpson S."/>
            <person name="Scheffler B."/>
            <person name="Saski C."/>
            <person name="Grover C."/>
            <person name="Hu G."/>
            <person name="Conover J."/>
            <person name="Carlson J."/>
            <person name="Shu S."/>
            <person name="Boston L."/>
            <person name="Williams M."/>
            <person name="Peterson D."/>
            <person name="Mcgee K."/>
            <person name="Jones D."/>
            <person name="Wendel J."/>
            <person name="Stelly D."/>
            <person name="Grimwood J."/>
            <person name="Schmutz J."/>
        </authorList>
    </citation>
    <scope>NUCLEOTIDE SEQUENCE [LARGE SCALE GENOMIC DNA]</scope>
    <source>
        <strain evidence="2">1408120.09</strain>
    </source>
</reference>
<dbReference type="AlphaFoldDB" id="A0A5D2UNV3"/>
<organism evidence="2 3">
    <name type="scientific">Gossypium mustelinum</name>
    <name type="common">Cotton</name>
    <name type="synonym">Gossypium caicoense</name>
    <dbReference type="NCBI Taxonomy" id="34275"/>
    <lineage>
        <taxon>Eukaryota</taxon>
        <taxon>Viridiplantae</taxon>
        <taxon>Streptophyta</taxon>
        <taxon>Embryophyta</taxon>
        <taxon>Tracheophyta</taxon>
        <taxon>Spermatophyta</taxon>
        <taxon>Magnoliopsida</taxon>
        <taxon>eudicotyledons</taxon>
        <taxon>Gunneridae</taxon>
        <taxon>Pentapetalae</taxon>
        <taxon>rosids</taxon>
        <taxon>malvids</taxon>
        <taxon>Malvales</taxon>
        <taxon>Malvaceae</taxon>
        <taxon>Malvoideae</taxon>
        <taxon>Gossypium</taxon>
    </lineage>
</organism>
<feature type="transmembrane region" description="Helical" evidence="1">
    <location>
        <begin position="23"/>
        <end position="44"/>
    </location>
</feature>
<evidence type="ECO:0000313" key="3">
    <source>
        <dbReference type="Proteomes" id="UP000323597"/>
    </source>
</evidence>
<evidence type="ECO:0000313" key="2">
    <source>
        <dbReference type="EMBL" id="TYI77756.1"/>
    </source>
</evidence>
<keyword evidence="1" id="KW-1133">Transmembrane helix</keyword>
<accession>A0A5D2UNV3</accession>
<evidence type="ECO:0000256" key="1">
    <source>
        <dbReference type="SAM" id="Phobius"/>
    </source>
</evidence>